<feature type="region of interest" description="Disordered" evidence="1">
    <location>
        <begin position="484"/>
        <end position="505"/>
    </location>
</feature>
<dbReference type="Gene3D" id="1.10.10.60">
    <property type="entry name" value="Homeodomain-like"/>
    <property type="match status" value="1"/>
</dbReference>
<feature type="region of interest" description="Disordered" evidence="1">
    <location>
        <begin position="1"/>
        <end position="139"/>
    </location>
</feature>
<feature type="domain" description="Myb-like" evidence="2">
    <location>
        <begin position="538"/>
        <end position="584"/>
    </location>
</feature>
<feature type="compositionally biased region" description="Basic and acidic residues" evidence="1">
    <location>
        <begin position="388"/>
        <end position="403"/>
    </location>
</feature>
<gene>
    <name evidence="3" type="ORF">BGZ96_006635</name>
</gene>
<feature type="compositionally biased region" description="Polar residues" evidence="1">
    <location>
        <begin position="118"/>
        <end position="131"/>
    </location>
</feature>
<sequence length="614" mass="68273">MGRLTRSTGGNSLSDKTSVAGTNTSPSAPQESTATLAPPKRSSRRLAINNNRAPASDDSPSTPRKPALSSAEQVYVATTATETSTRRKGRTSATSATHRGEEDTLNERDLNEKENRPPATSRQTSNSINNNKSEDRKNTSIASVVITETTESVVNPELGTLLATKFDDRSSIESVAETTTTTISAEDSSIAALQEKEQDRQQQKQHASLAGTQQKRKWARQTKVVKLEAQATTLLALKGTRTDEKDEEDDEAEEEEEITSSDSGDSDGEYGKTSKRTKVEKSAPMFKAPPESELSEYERQRLENIRRNQEMLMSLELPTAVTQLQIATMEGKPLQEMSSSTNNLFKDTPAPVRISKQREWKTAPKIVKPIRISNRIRGVAVTPTLIGENDKVEHGSSSHKDQHNTNYQGTHSDNNDGPGGDEEEDMANLMSGDLFFDKETRERAIRVDGHYHGWLDPGVIERYGFEKSAKDAWEANGGGSFSFKDPLGVQTDSAGTSRSKSTKRPKHEAKMVAKGLFRKNPNAFFYRHNEPGQEQWTGDWTAEEQEIFLKVAAEHGCGDKWGLFASFIPHRVGYQCSNFYRQVVLPEGMVFDPNYEYTSRGKPIYCGKHNQWRK</sequence>
<evidence type="ECO:0000313" key="3">
    <source>
        <dbReference type="EMBL" id="KAG0289885.1"/>
    </source>
</evidence>
<protein>
    <recommendedName>
        <fullName evidence="2">Myb-like domain-containing protein</fullName>
    </recommendedName>
</protein>
<feature type="compositionally biased region" description="Polar residues" evidence="1">
    <location>
        <begin position="48"/>
        <end position="62"/>
    </location>
</feature>
<accession>A0ABQ7K4I1</accession>
<dbReference type="SUPFAM" id="SSF46689">
    <property type="entry name" value="Homeodomain-like"/>
    <property type="match status" value="1"/>
</dbReference>
<dbReference type="InterPro" id="IPR022631">
    <property type="entry name" value="ADOMET_SYNTHASE_CS"/>
</dbReference>
<evidence type="ECO:0000313" key="4">
    <source>
        <dbReference type="Proteomes" id="UP001194696"/>
    </source>
</evidence>
<dbReference type="InterPro" id="IPR009057">
    <property type="entry name" value="Homeodomain-like_sf"/>
</dbReference>
<feature type="region of interest" description="Disordered" evidence="1">
    <location>
        <begin position="193"/>
        <end position="222"/>
    </location>
</feature>
<comment type="caution">
    <text evidence="3">The sequence shown here is derived from an EMBL/GenBank/DDBJ whole genome shotgun (WGS) entry which is preliminary data.</text>
</comment>
<feature type="compositionally biased region" description="Basic and acidic residues" evidence="1">
    <location>
        <begin position="269"/>
        <end position="281"/>
    </location>
</feature>
<evidence type="ECO:0000256" key="1">
    <source>
        <dbReference type="SAM" id="MobiDB-lite"/>
    </source>
</evidence>
<feature type="compositionally biased region" description="Basic and acidic residues" evidence="1">
    <location>
        <begin position="98"/>
        <end position="116"/>
    </location>
</feature>
<name>A0ABQ7K4I1_9FUNG</name>
<feature type="region of interest" description="Disordered" evidence="1">
    <location>
        <begin position="387"/>
        <end position="426"/>
    </location>
</feature>
<dbReference type="CDD" id="cd00167">
    <property type="entry name" value="SANT"/>
    <property type="match status" value="1"/>
</dbReference>
<feature type="compositionally biased region" description="Acidic residues" evidence="1">
    <location>
        <begin position="245"/>
        <end position="268"/>
    </location>
</feature>
<dbReference type="EMBL" id="JAAAIM010000322">
    <property type="protein sequence ID" value="KAG0289885.1"/>
    <property type="molecule type" value="Genomic_DNA"/>
</dbReference>
<feature type="compositionally biased region" description="Polar residues" evidence="1">
    <location>
        <begin position="1"/>
        <end position="35"/>
    </location>
</feature>
<dbReference type="Proteomes" id="UP001194696">
    <property type="component" value="Unassembled WGS sequence"/>
</dbReference>
<dbReference type="PROSITE" id="PS50090">
    <property type="entry name" value="MYB_LIKE"/>
    <property type="match status" value="1"/>
</dbReference>
<dbReference type="Pfam" id="PF00249">
    <property type="entry name" value="Myb_DNA-binding"/>
    <property type="match status" value="1"/>
</dbReference>
<feature type="compositionally biased region" description="Polar residues" evidence="1">
    <location>
        <begin position="490"/>
        <end position="499"/>
    </location>
</feature>
<organism evidence="3 4">
    <name type="scientific">Linnemannia gamsii</name>
    <dbReference type="NCBI Taxonomy" id="64522"/>
    <lineage>
        <taxon>Eukaryota</taxon>
        <taxon>Fungi</taxon>
        <taxon>Fungi incertae sedis</taxon>
        <taxon>Mucoromycota</taxon>
        <taxon>Mortierellomycotina</taxon>
        <taxon>Mortierellomycetes</taxon>
        <taxon>Mortierellales</taxon>
        <taxon>Mortierellaceae</taxon>
        <taxon>Linnemannia</taxon>
    </lineage>
</organism>
<keyword evidence="4" id="KW-1185">Reference proteome</keyword>
<evidence type="ECO:0000259" key="2">
    <source>
        <dbReference type="PROSITE" id="PS50090"/>
    </source>
</evidence>
<feature type="compositionally biased region" description="Polar residues" evidence="1">
    <location>
        <begin position="70"/>
        <end position="83"/>
    </location>
</feature>
<dbReference type="InterPro" id="IPR001005">
    <property type="entry name" value="SANT/Myb"/>
</dbReference>
<proteinExistence type="predicted"/>
<reference evidence="3 4" key="1">
    <citation type="journal article" date="2020" name="Fungal Divers.">
        <title>Resolving the Mortierellaceae phylogeny through synthesis of multi-gene phylogenetics and phylogenomics.</title>
        <authorList>
            <person name="Vandepol N."/>
            <person name="Liber J."/>
            <person name="Desiro A."/>
            <person name="Na H."/>
            <person name="Kennedy M."/>
            <person name="Barry K."/>
            <person name="Grigoriev I.V."/>
            <person name="Miller A.N."/>
            <person name="O'Donnell K."/>
            <person name="Stajich J.E."/>
            <person name="Bonito G."/>
        </authorList>
    </citation>
    <scope>NUCLEOTIDE SEQUENCE [LARGE SCALE GENOMIC DNA]</scope>
    <source>
        <strain evidence="3 4">AD045</strain>
    </source>
</reference>
<feature type="region of interest" description="Disordered" evidence="1">
    <location>
        <begin position="238"/>
        <end position="297"/>
    </location>
</feature>
<dbReference type="PROSITE" id="PS00377">
    <property type="entry name" value="ADOMET_SYNTHASE_2"/>
    <property type="match status" value="1"/>
</dbReference>